<dbReference type="KEGG" id="crq:GCK72_013034"/>
<dbReference type="Pfam" id="PF05912">
    <property type="entry name" value="DUF870"/>
    <property type="match status" value="1"/>
</dbReference>
<protein>
    <submittedName>
        <fullName evidence="2">Uncharacterized protein</fullName>
    </submittedName>
</protein>
<proteinExistence type="predicted"/>
<comment type="caution">
    <text evidence="2">The sequence shown here is derived from an EMBL/GenBank/DDBJ whole genome shotgun (WGS) entry which is preliminary data.</text>
</comment>
<sequence>MNILAFLLLTFSSFLATHGGKIKPPTYFTSWGTLTCLRPIYWCFFVSYMERDIWTYDDRIDFLGVRCTRDKDYPFSLKGWQYGDEQLSHNFTISLEVTSNCTEDGTLKLLETDRIEARLDSRHVEFNRTIDLTTDPGTHVPKYH</sequence>
<evidence type="ECO:0000313" key="3">
    <source>
        <dbReference type="Proteomes" id="UP000483820"/>
    </source>
</evidence>
<evidence type="ECO:0000256" key="1">
    <source>
        <dbReference type="SAM" id="SignalP"/>
    </source>
</evidence>
<dbReference type="Proteomes" id="UP000483820">
    <property type="component" value="Chromosome IV"/>
</dbReference>
<dbReference type="EMBL" id="WUAV01000004">
    <property type="protein sequence ID" value="KAF1756581.1"/>
    <property type="molecule type" value="Genomic_DNA"/>
</dbReference>
<dbReference type="GeneID" id="9798462"/>
<evidence type="ECO:0000313" key="2">
    <source>
        <dbReference type="EMBL" id="KAF1756581.1"/>
    </source>
</evidence>
<reference evidence="2 3" key="1">
    <citation type="submission" date="2019-12" db="EMBL/GenBank/DDBJ databases">
        <title>Chromosome-level assembly of the Caenorhabditis remanei genome.</title>
        <authorList>
            <person name="Teterina A.A."/>
            <person name="Willis J.H."/>
            <person name="Phillips P.C."/>
        </authorList>
    </citation>
    <scope>NUCLEOTIDE SEQUENCE [LARGE SCALE GENOMIC DNA]</scope>
    <source>
        <strain evidence="2 3">PX506</strain>
        <tissue evidence="2">Whole organism</tissue>
    </source>
</reference>
<feature type="signal peptide" evidence="1">
    <location>
        <begin position="1"/>
        <end position="19"/>
    </location>
</feature>
<dbReference type="RefSeq" id="XP_053584365.1">
    <property type="nucleotide sequence ID" value="XM_053729593.1"/>
</dbReference>
<gene>
    <name evidence="2" type="ORF">GCK72_013034</name>
</gene>
<organism evidence="2 3">
    <name type="scientific">Caenorhabditis remanei</name>
    <name type="common">Caenorhabditis vulgaris</name>
    <dbReference type="NCBI Taxonomy" id="31234"/>
    <lineage>
        <taxon>Eukaryota</taxon>
        <taxon>Metazoa</taxon>
        <taxon>Ecdysozoa</taxon>
        <taxon>Nematoda</taxon>
        <taxon>Chromadorea</taxon>
        <taxon>Rhabditida</taxon>
        <taxon>Rhabditina</taxon>
        <taxon>Rhabditomorpha</taxon>
        <taxon>Rhabditoidea</taxon>
        <taxon>Rhabditidae</taxon>
        <taxon>Peloderinae</taxon>
        <taxon>Caenorhabditis</taxon>
    </lineage>
</organism>
<dbReference type="AlphaFoldDB" id="A0A6A5GPD9"/>
<dbReference type="CTD" id="9798462"/>
<accession>A0A6A5GPD9</accession>
<feature type="chain" id="PRO_5025341510" evidence="1">
    <location>
        <begin position="20"/>
        <end position="144"/>
    </location>
</feature>
<name>A0A6A5GPD9_CAERE</name>
<dbReference type="InterPro" id="IPR008588">
    <property type="entry name" value="DUF870_CAE_spp"/>
</dbReference>
<keyword evidence="1" id="KW-0732">Signal</keyword>